<feature type="domain" description="Peptidase M48" evidence="8">
    <location>
        <begin position="139"/>
        <end position="204"/>
    </location>
</feature>
<evidence type="ECO:0000256" key="3">
    <source>
        <dbReference type="ARBA" id="ARBA00022801"/>
    </source>
</evidence>
<dbReference type="PANTHER" id="PTHR34978:SF3">
    <property type="entry name" value="SLR0241 PROTEIN"/>
    <property type="match status" value="1"/>
</dbReference>
<dbReference type="EMBL" id="JBHSQW010000039">
    <property type="protein sequence ID" value="MFC5996471.1"/>
    <property type="molecule type" value="Genomic_DNA"/>
</dbReference>
<dbReference type="CDD" id="cd07326">
    <property type="entry name" value="M56_BlaR1_MecR1_like"/>
    <property type="match status" value="1"/>
</dbReference>
<dbReference type="InterPro" id="IPR052173">
    <property type="entry name" value="Beta-lactam_resp_regulator"/>
</dbReference>
<keyword evidence="10" id="KW-1185">Reference proteome</keyword>
<keyword evidence="3 6" id="KW-0378">Hydrolase</keyword>
<feature type="transmembrane region" description="Helical" evidence="7">
    <location>
        <begin position="280"/>
        <end position="307"/>
    </location>
</feature>
<dbReference type="PANTHER" id="PTHR34978">
    <property type="entry name" value="POSSIBLE SENSOR-TRANSDUCER PROTEIN BLAR"/>
    <property type="match status" value="1"/>
</dbReference>
<evidence type="ECO:0000259" key="8">
    <source>
        <dbReference type="Pfam" id="PF01435"/>
    </source>
</evidence>
<evidence type="ECO:0000256" key="6">
    <source>
        <dbReference type="RuleBase" id="RU003983"/>
    </source>
</evidence>
<name>A0ABW1J7R2_9PSEU</name>
<keyword evidence="4 6" id="KW-0862">Zinc</keyword>
<evidence type="ECO:0000256" key="5">
    <source>
        <dbReference type="ARBA" id="ARBA00023049"/>
    </source>
</evidence>
<evidence type="ECO:0000256" key="7">
    <source>
        <dbReference type="SAM" id="Phobius"/>
    </source>
</evidence>
<gene>
    <name evidence="9" type="ORF">ACFQE5_19895</name>
</gene>
<comment type="cofactor">
    <cofactor evidence="6">
        <name>Zn(2+)</name>
        <dbReference type="ChEBI" id="CHEBI:29105"/>
    </cofactor>
    <text evidence="6">Binds 1 zinc ion per subunit.</text>
</comment>
<protein>
    <submittedName>
        <fullName evidence="9">M56 family metallopeptidase</fullName>
    </submittedName>
</protein>
<evidence type="ECO:0000313" key="9">
    <source>
        <dbReference type="EMBL" id="MFC5996471.1"/>
    </source>
</evidence>
<sequence length="311" mass="32269">MTLGIGLILGAPLIAALGPRYLCRLLTPAVQPGLALAAWIGSAAAMWASALAGAAILAIPGGTEVDGLLGMARNCLNAATTAGPIPWAQVVAVVLATSTGIAVLRWAMITVQLAWRDRRRRAEQLSLLRLVCRREDSVFWLEEDAPMAFSLGGRAGVVVATTAVARLTGPRRAAIVAHEHAHLRGRHHLLVLLADATHRALPFAPLCRQLPAVVRVLVEVAADAAAARECGAETVSDALADVADGHAPIAALGASNESVADRRAWLHRQRPASRWARSRAGLTLAATASTGPLAASVGCVAGLVLLACPTF</sequence>
<feature type="transmembrane region" description="Helical" evidence="7">
    <location>
        <begin position="35"/>
        <end position="59"/>
    </location>
</feature>
<keyword evidence="7" id="KW-0472">Membrane</keyword>
<dbReference type="RefSeq" id="WP_379587149.1">
    <property type="nucleotide sequence ID" value="NZ_JBHSQW010000039.1"/>
</dbReference>
<evidence type="ECO:0000313" key="10">
    <source>
        <dbReference type="Proteomes" id="UP001596302"/>
    </source>
</evidence>
<comment type="caution">
    <text evidence="9">The sequence shown here is derived from an EMBL/GenBank/DDBJ whole genome shotgun (WGS) entry which is preliminary data.</text>
</comment>
<feature type="transmembrane region" description="Helical" evidence="7">
    <location>
        <begin position="6"/>
        <end position="23"/>
    </location>
</feature>
<evidence type="ECO:0000256" key="4">
    <source>
        <dbReference type="ARBA" id="ARBA00022833"/>
    </source>
</evidence>
<proteinExistence type="inferred from homology"/>
<dbReference type="InterPro" id="IPR001915">
    <property type="entry name" value="Peptidase_M48"/>
</dbReference>
<dbReference type="Proteomes" id="UP001596302">
    <property type="component" value="Unassembled WGS sequence"/>
</dbReference>
<keyword evidence="7" id="KW-0812">Transmembrane</keyword>
<feature type="transmembrane region" description="Helical" evidence="7">
    <location>
        <begin position="87"/>
        <end position="111"/>
    </location>
</feature>
<keyword evidence="5 6" id="KW-0482">Metalloprotease</keyword>
<evidence type="ECO:0000256" key="2">
    <source>
        <dbReference type="ARBA" id="ARBA00022723"/>
    </source>
</evidence>
<evidence type="ECO:0000256" key="1">
    <source>
        <dbReference type="ARBA" id="ARBA00022670"/>
    </source>
</evidence>
<dbReference type="Gene3D" id="3.30.2010.10">
    <property type="entry name" value="Metalloproteases ('zincins'), catalytic domain"/>
    <property type="match status" value="1"/>
</dbReference>
<comment type="similarity">
    <text evidence="6">Belongs to the peptidase M48 family.</text>
</comment>
<reference evidence="10" key="1">
    <citation type="journal article" date="2019" name="Int. J. Syst. Evol. Microbiol.">
        <title>The Global Catalogue of Microorganisms (GCM) 10K type strain sequencing project: providing services to taxonomists for standard genome sequencing and annotation.</title>
        <authorList>
            <consortium name="The Broad Institute Genomics Platform"/>
            <consortium name="The Broad Institute Genome Sequencing Center for Infectious Disease"/>
            <person name="Wu L."/>
            <person name="Ma J."/>
        </authorList>
    </citation>
    <scope>NUCLEOTIDE SEQUENCE [LARGE SCALE GENOMIC DNA]</scope>
    <source>
        <strain evidence="10">CCM 8391</strain>
    </source>
</reference>
<keyword evidence="7" id="KW-1133">Transmembrane helix</keyword>
<accession>A0ABW1J7R2</accession>
<dbReference type="Pfam" id="PF01435">
    <property type="entry name" value="Peptidase_M48"/>
    <property type="match status" value="1"/>
</dbReference>
<keyword evidence="2" id="KW-0479">Metal-binding</keyword>
<keyword evidence="1 6" id="KW-0645">Protease</keyword>
<organism evidence="9 10">
    <name type="scientific">Pseudonocardia hispaniensis</name>
    <dbReference type="NCBI Taxonomy" id="904933"/>
    <lineage>
        <taxon>Bacteria</taxon>
        <taxon>Bacillati</taxon>
        <taxon>Actinomycetota</taxon>
        <taxon>Actinomycetes</taxon>
        <taxon>Pseudonocardiales</taxon>
        <taxon>Pseudonocardiaceae</taxon>
        <taxon>Pseudonocardia</taxon>
    </lineage>
</organism>